<dbReference type="InterPro" id="IPR018356">
    <property type="entry name" value="Tscrpt_reg_HTH_DeoR_CS"/>
</dbReference>
<dbReference type="SMART" id="SM00420">
    <property type="entry name" value="HTH_DEOR"/>
    <property type="match status" value="1"/>
</dbReference>
<dbReference type="Pfam" id="PF00455">
    <property type="entry name" value="DeoRC"/>
    <property type="match status" value="1"/>
</dbReference>
<evidence type="ECO:0000256" key="2">
    <source>
        <dbReference type="ARBA" id="ARBA00023015"/>
    </source>
</evidence>
<dbReference type="PANTHER" id="PTHR30363">
    <property type="entry name" value="HTH-TYPE TRANSCRIPTIONAL REGULATOR SRLR-RELATED"/>
    <property type="match status" value="1"/>
</dbReference>
<dbReference type="PRINTS" id="PR00037">
    <property type="entry name" value="HTHLACR"/>
</dbReference>
<dbReference type="Proteomes" id="UP000013111">
    <property type="component" value="Unassembled WGS sequence"/>
</dbReference>
<evidence type="ECO:0000256" key="1">
    <source>
        <dbReference type="ARBA" id="ARBA00022491"/>
    </source>
</evidence>
<dbReference type="Pfam" id="PF08220">
    <property type="entry name" value="HTH_DeoR"/>
    <property type="match status" value="1"/>
</dbReference>
<dbReference type="InterPro" id="IPR036390">
    <property type="entry name" value="WH_DNA-bd_sf"/>
</dbReference>
<keyword evidence="2" id="KW-0805">Transcription regulation</keyword>
<dbReference type="AlphaFoldDB" id="A0A831ESL0"/>
<dbReference type="EMBL" id="CAPB01000042">
    <property type="protein sequence ID" value="CCO95684.1"/>
    <property type="molecule type" value="Genomic_DNA"/>
</dbReference>
<dbReference type="PROSITE" id="PS51000">
    <property type="entry name" value="HTH_DEOR_2"/>
    <property type="match status" value="1"/>
</dbReference>
<dbReference type="GO" id="GO:0003700">
    <property type="term" value="F:DNA-binding transcription factor activity"/>
    <property type="evidence" value="ECO:0007669"/>
    <property type="project" value="InterPro"/>
</dbReference>
<dbReference type="InterPro" id="IPR050313">
    <property type="entry name" value="Carb_Metab_HTH_regulators"/>
</dbReference>
<dbReference type="InterPro" id="IPR001034">
    <property type="entry name" value="DeoR_HTH"/>
</dbReference>
<dbReference type="SMART" id="SM01134">
    <property type="entry name" value="DeoRC"/>
    <property type="match status" value="1"/>
</dbReference>
<sequence length="264" mass="28233">MLQETRLHRIRALLSTLGQVSTERIIKELGISRETARRDIIVLQAQGLAKRVHGGLVALDATPEPPLTVRSSVMAKEKRAIARTAARLLQPGQTVFLDAGSTTTMLAEELRTMSGLTVITNSLNAALKLCAAEEDETLNNQVILLGGSMQAGAQETRGELTVGEIYRYRADVALLSPVGIEQNHGASSFHPHEAAIARAMTHQASRLILLADHSKLGINSRLNYAGIHQVSTLVTDSSAAALPAFVALNQVLPEVVLAPTSRCG</sequence>
<keyword evidence="4" id="KW-0804">Transcription</keyword>
<evidence type="ECO:0000313" key="6">
    <source>
        <dbReference type="EMBL" id="CCO95684.1"/>
    </source>
</evidence>
<dbReference type="RefSeq" id="WP_004161114.1">
    <property type="nucleotide sequence ID" value="NZ_BAYW01000001.1"/>
</dbReference>
<feature type="domain" description="HTH deoR-type" evidence="5">
    <location>
        <begin position="3"/>
        <end position="58"/>
    </location>
</feature>
<evidence type="ECO:0000259" key="5">
    <source>
        <dbReference type="PROSITE" id="PS51000"/>
    </source>
</evidence>
<comment type="caution">
    <text evidence="6">The sequence shown here is derived from an EMBL/GenBank/DDBJ whole genome shotgun (WGS) entry which is preliminary data.</text>
</comment>
<dbReference type="GO" id="GO:0003677">
    <property type="term" value="F:DNA binding"/>
    <property type="evidence" value="ECO:0007669"/>
    <property type="project" value="UniProtKB-KW"/>
</dbReference>
<gene>
    <name evidence="6" type="ORF">BN437_3786</name>
</gene>
<dbReference type="GeneID" id="97604340"/>
<dbReference type="Gene3D" id="3.40.50.1360">
    <property type="match status" value="1"/>
</dbReference>
<name>A0A831ESL0_ERWAM</name>
<keyword evidence="3" id="KW-0238">DNA-binding</keyword>
<evidence type="ECO:0000313" key="7">
    <source>
        <dbReference type="Proteomes" id="UP000013111"/>
    </source>
</evidence>
<dbReference type="PROSITE" id="PS00894">
    <property type="entry name" value="HTH_DEOR_1"/>
    <property type="match status" value="1"/>
</dbReference>
<dbReference type="InterPro" id="IPR037171">
    <property type="entry name" value="NagB/RpiA_transferase-like"/>
</dbReference>
<reference evidence="6 7" key="1">
    <citation type="submission" date="2012-11" db="EMBL/GenBank/DDBJ databases">
        <authorList>
            <person name="Linke B."/>
        </authorList>
    </citation>
    <scope>NUCLEOTIDE SEQUENCE [LARGE SCALE GENOMIC DNA]</scope>
    <source>
        <strain evidence="7">CFBP 1232</strain>
    </source>
</reference>
<evidence type="ECO:0000256" key="3">
    <source>
        <dbReference type="ARBA" id="ARBA00023125"/>
    </source>
</evidence>
<dbReference type="SUPFAM" id="SSF46785">
    <property type="entry name" value="Winged helix' DNA-binding domain"/>
    <property type="match status" value="1"/>
</dbReference>
<organism evidence="6 7">
    <name type="scientific">Erwinia amylovora NBRC 12687 = CFBP 1232</name>
    <dbReference type="NCBI Taxonomy" id="1219359"/>
    <lineage>
        <taxon>Bacteria</taxon>
        <taxon>Pseudomonadati</taxon>
        <taxon>Pseudomonadota</taxon>
        <taxon>Gammaproteobacteria</taxon>
        <taxon>Enterobacterales</taxon>
        <taxon>Erwiniaceae</taxon>
        <taxon>Erwinia</taxon>
    </lineage>
</organism>
<dbReference type="InterPro" id="IPR014036">
    <property type="entry name" value="DeoR-like_C"/>
</dbReference>
<dbReference type="PANTHER" id="PTHR30363:SF4">
    <property type="entry name" value="GLYCEROL-3-PHOSPHATE REGULON REPRESSOR"/>
    <property type="match status" value="1"/>
</dbReference>
<proteinExistence type="predicted"/>
<accession>A0A831ESL0</accession>
<reference evidence="6 7" key="2">
    <citation type="submission" date="2013-04" db="EMBL/GenBank/DDBJ databases">
        <title>Comparative genomics of 12 strains of Erwinia amylovora identifies a pan-genome with a large conserved core and provides insights into host specificity.</title>
        <authorList>
            <person name="Mann R.A."/>
            <person name="Smits T.H.M."/>
            <person name="Buehlmann A."/>
            <person name="Blom J."/>
            <person name="Goesmann A."/>
            <person name="Frey J.E."/>
            <person name="Plummer K.M."/>
            <person name="Beer S.V."/>
            <person name="Luck J."/>
            <person name="Duffy B."/>
            <person name="Rodoni B."/>
        </authorList>
    </citation>
    <scope>NUCLEOTIDE SEQUENCE [LARGE SCALE GENOMIC DNA]</scope>
    <source>
        <strain evidence="7">CFBP 1232</strain>
    </source>
</reference>
<protein>
    <submittedName>
        <fullName evidence="6">Glycerol-3-phosphate regulon repressor</fullName>
    </submittedName>
</protein>
<keyword evidence="1" id="KW-0678">Repressor</keyword>
<evidence type="ECO:0000256" key="4">
    <source>
        <dbReference type="ARBA" id="ARBA00023163"/>
    </source>
</evidence>
<dbReference type="SUPFAM" id="SSF100950">
    <property type="entry name" value="NagB/RpiA/CoA transferase-like"/>
    <property type="match status" value="1"/>
</dbReference>